<evidence type="ECO:0000256" key="2">
    <source>
        <dbReference type="SAM" id="Coils"/>
    </source>
</evidence>
<name>A0A2C9K365_BIOGL</name>
<dbReference type="AlphaFoldDB" id="A0A2C9K365"/>
<dbReference type="KEGG" id="bgt:106079529"/>
<protein>
    <recommendedName>
        <fullName evidence="6">Charged multivesicular body protein 1a</fullName>
    </recommendedName>
</protein>
<dbReference type="STRING" id="6526.A0A2C9K365"/>
<feature type="region of interest" description="Disordered" evidence="3">
    <location>
        <begin position="324"/>
        <end position="350"/>
    </location>
</feature>
<evidence type="ECO:0000313" key="5">
    <source>
        <dbReference type="Proteomes" id="UP000076420"/>
    </source>
</evidence>
<dbReference type="VEuPathDB" id="VectorBase:BGLB012356"/>
<keyword evidence="2" id="KW-0175">Coiled coil</keyword>
<dbReference type="OrthoDB" id="10266568at2759"/>
<dbReference type="Pfam" id="PF03357">
    <property type="entry name" value="Snf7"/>
    <property type="match status" value="1"/>
</dbReference>
<organism evidence="4 5">
    <name type="scientific">Biomphalaria glabrata</name>
    <name type="common">Bloodfluke planorb</name>
    <name type="synonym">Freshwater snail</name>
    <dbReference type="NCBI Taxonomy" id="6526"/>
    <lineage>
        <taxon>Eukaryota</taxon>
        <taxon>Metazoa</taxon>
        <taxon>Spiralia</taxon>
        <taxon>Lophotrochozoa</taxon>
        <taxon>Mollusca</taxon>
        <taxon>Gastropoda</taxon>
        <taxon>Heterobranchia</taxon>
        <taxon>Euthyneura</taxon>
        <taxon>Panpulmonata</taxon>
        <taxon>Hygrophila</taxon>
        <taxon>Lymnaeoidea</taxon>
        <taxon>Planorbidae</taxon>
        <taxon>Biomphalaria</taxon>
    </lineage>
</organism>
<evidence type="ECO:0008006" key="6">
    <source>
        <dbReference type="Google" id="ProtNLM"/>
    </source>
</evidence>
<evidence type="ECO:0000256" key="1">
    <source>
        <dbReference type="ARBA" id="ARBA00006190"/>
    </source>
</evidence>
<dbReference type="GO" id="GO:0007034">
    <property type="term" value="P:vacuolar transport"/>
    <property type="evidence" value="ECO:0007669"/>
    <property type="project" value="InterPro"/>
</dbReference>
<sequence>MPAWKKRLEDNINQLRSQMDTIGQYLGNNQSAKILNKMKSLLKTTGIKLTDCDSHTQLLCLKDTLRQKIKLKGARLKRYNETTKRREHNALFQHKRKQFFRKLADNDADKIQNIDSTKHGAFIDYWAALHYNVQADWNNEIQTTNNLIPEIPDEDFKAEEVSATISKNSQLNCSWAGQYTQLLVEKNALQQKNIEGAQIYAENAIRKKNEGLNYLRFAARVDAVSAKVQTGLAMKNITKDISGVCKALDKAMASMNLEKVEQVMEKFEKQFEDLDVRTSTLENAMGSATTLSTPQDQVEALIQQVAEENGLEVMDQLKDLHAPSTSIRSSVAGESSKEDDLSRRLQALRN</sequence>
<feature type="coiled-coil region" evidence="2">
    <location>
        <begin position="250"/>
        <end position="284"/>
    </location>
</feature>
<evidence type="ECO:0000256" key="3">
    <source>
        <dbReference type="SAM" id="MobiDB-lite"/>
    </source>
</evidence>
<gene>
    <name evidence="4" type="primary">106079529</name>
</gene>
<dbReference type="Gene3D" id="6.10.140.1230">
    <property type="match status" value="1"/>
</dbReference>
<comment type="similarity">
    <text evidence="1">Belongs to the SNF7 family.</text>
</comment>
<dbReference type="InterPro" id="IPR005024">
    <property type="entry name" value="Snf7_fam"/>
</dbReference>
<reference evidence="4" key="1">
    <citation type="submission" date="2020-05" db="UniProtKB">
        <authorList>
            <consortium name="EnsemblMetazoa"/>
        </authorList>
    </citation>
    <scope>IDENTIFICATION</scope>
    <source>
        <strain evidence="4">BB02</strain>
    </source>
</reference>
<accession>A0A2C9K365</accession>
<feature type="compositionally biased region" description="Polar residues" evidence="3">
    <location>
        <begin position="324"/>
        <end position="333"/>
    </location>
</feature>
<evidence type="ECO:0000313" key="4">
    <source>
        <dbReference type="EnsemblMetazoa" id="BGLB012356-PB"/>
    </source>
</evidence>
<dbReference type="Proteomes" id="UP000076420">
    <property type="component" value="Unassembled WGS sequence"/>
</dbReference>
<dbReference type="VEuPathDB" id="VectorBase:BGLAX_043617"/>
<proteinExistence type="inferred from homology"/>
<dbReference type="EnsemblMetazoa" id="BGLB012356-RB">
    <property type="protein sequence ID" value="BGLB012356-PB"/>
    <property type="gene ID" value="BGLB012356"/>
</dbReference>
<dbReference type="PANTHER" id="PTHR10476">
    <property type="entry name" value="CHARGED MULTIVESICULAR BODY PROTEIN"/>
    <property type="match status" value="1"/>
</dbReference>